<sequence>MIGDSTTVASPVTCVIGGAGFIGRAVVAELLARGRQVIVVGRGDAGTALPAGVRYLENAPEAGTTVVREALEAATEVIDLAYATSPGTSFQDPVNDILVNVPETVRLFELAASMTHLRKFVWISSGGTVYGRTPAVPITENHPTLPLSPYGITKLALEKYAHMYFETRQLPIVCVRPANAYGEGQRPYGGQGFVATAIASILDGKPLTLFGEQGTVRDYLHVADMATGIVAALDGGLPGEVYNLGSGQGLTNRQILDLLAPLAAATGRSVHLLRQPARPFDVPANILDCSKLSATTGWQPQLSITAGLARTWDWFAASRAAHASFQDQKAG</sequence>
<name>A0A428JR48_9BACT</name>
<dbReference type="InterPro" id="IPR036291">
    <property type="entry name" value="NAD(P)-bd_dom_sf"/>
</dbReference>
<dbReference type="InterPro" id="IPR001509">
    <property type="entry name" value="Epimerase_deHydtase"/>
</dbReference>
<comment type="caution">
    <text evidence="3">The sequence shown here is derived from an EMBL/GenBank/DDBJ whole genome shotgun (WGS) entry which is preliminary data.</text>
</comment>
<evidence type="ECO:0000313" key="4">
    <source>
        <dbReference type="Proteomes" id="UP000280066"/>
    </source>
</evidence>
<organism evidence="3 4">
    <name type="scientific">Hymenobacter metallilatus</name>
    <dbReference type="NCBI Taxonomy" id="2493666"/>
    <lineage>
        <taxon>Bacteria</taxon>
        <taxon>Pseudomonadati</taxon>
        <taxon>Bacteroidota</taxon>
        <taxon>Cytophagia</taxon>
        <taxon>Cytophagales</taxon>
        <taxon>Hymenobacteraceae</taxon>
        <taxon>Hymenobacter</taxon>
    </lineage>
</organism>
<gene>
    <name evidence="3" type="ORF">EI290_03910</name>
</gene>
<evidence type="ECO:0000256" key="1">
    <source>
        <dbReference type="ARBA" id="ARBA00007637"/>
    </source>
</evidence>
<accession>A0A428JR48</accession>
<dbReference type="Pfam" id="PF01370">
    <property type="entry name" value="Epimerase"/>
    <property type="match status" value="1"/>
</dbReference>
<comment type="similarity">
    <text evidence="1">Belongs to the NAD(P)-dependent epimerase/dehydratase family.</text>
</comment>
<dbReference type="OrthoDB" id="8967463at2"/>
<dbReference type="AlphaFoldDB" id="A0A428JR48"/>
<dbReference type="Proteomes" id="UP000280066">
    <property type="component" value="Unassembled WGS sequence"/>
</dbReference>
<dbReference type="PANTHER" id="PTHR43000">
    <property type="entry name" value="DTDP-D-GLUCOSE 4,6-DEHYDRATASE-RELATED"/>
    <property type="match status" value="1"/>
</dbReference>
<dbReference type="Gene3D" id="3.90.25.10">
    <property type="entry name" value="UDP-galactose 4-epimerase, domain 1"/>
    <property type="match status" value="1"/>
</dbReference>
<evidence type="ECO:0000259" key="2">
    <source>
        <dbReference type="Pfam" id="PF01370"/>
    </source>
</evidence>
<proteinExistence type="inferred from homology"/>
<dbReference type="RefSeq" id="WP_125426976.1">
    <property type="nucleotide sequence ID" value="NZ_RWIS01000002.1"/>
</dbReference>
<dbReference type="SUPFAM" id="SSF51735">
    <property type="entry name" value="NAD(P)-binding Rossmann-fold domains"/>
    <property type="match status" value="1"/>
</dbReference>
<keyword evidence="4" id="KW-1185">Reference proteome</keyword>
<protein>
    <submittedName>
        <fullName evidence="3">NAD-dependent epimerase/dehydratase family protein</fullName>
    </submittedName>
</protein>
<dbReference type="EMBL" id="RWIS01000002">
    <property type="protein sequence ID" value="RSK36046.1"/>
    <property type="molecule type" value="Genomic_DNA"/>
</dbReference>
<feature type="domain" description="NAD-dependent epimerase/dehydratase" evidence="2">
    <location>
        <begin position="14"/>
        <end position="245"/>
    </location>
</feature>
<evidence type="ECO:0000313" key="3">
    <source>
        <dbReference type="EMBL" id="RSK36046.1"/>
    </source>
</evidence>
<reference evidence="3 4" key="1">
    <citation type="submission" date="2018-12" db="EMBL/GenBank/DDBJ databases">
        <authorList>
            <person name="Feng G."/>
            <person name="Zhu H."/>
        </authorList>
    </citation>
    <scope>NUCLEOTIDE SEQUENCE [LARGE SCALE GENOMIC DNA]</scope>
    <source>
        <strain evidence="3 4">9PBR-2</strain>
    </source>
</reference>
<dbReference type="Gene3D" id="3.40.50.720">
    <property type="entry name" value="NAD(P)-binding Rossmann-like Domain"/>
    <property type="match status" value="1"/>
</dbReference>